<dbReference type="Proteomes" id="UP000295511">
    <property type="component" value="Unassembled WGS sequence"/>
</dbReference>
<sequence length="349" mass="38150">MMRIAGLAMNDVWAHRVLRERGVETELIEGAPAEVAVLVETLQLAHHGPGKNYRPYLHLHGELRSVRPHGQLPHGVDEVLFPPGGGDIVDGYYEFDDVQLAELTRKGYFSPGFTVPEQVAGIEWSLPATVDALVLAPAGPSGNISGTSADVPDIPVVFVRVHNLGNLSIDLESSGYDLIPYFADHSTDRIRQQEQQPLEENRPVRTDAIVSLFDDADFERPAATASAVEAGPGTARDAKEELSVQLLAVASGLDAEAEQDRLSREARSGTFENVYRERIASALHTKVGKEAAQEPRETDQFAQEENTGPSPAESTPVQGPALLEELKRTVSRRASELERHHDHAAPRQY</sequence>
<dbReference type="RefSeq" id="WP_133206410.1">
    <property type="nucleotide sequence ID" value="NZ_SMRU01000035.1"/>
</dbReference>
<organism evidence="2 3">
    <name type="scientific">Arthrobacter terricola</name>
    <dbReference type="NCBI Taxonomy" id="2547396"/>
    <lineage>
        <taxon>Bacteria</taxon>
        <taxon>Bacillati</taxon>
        <taxon>Actinomycetota</taxon>
        <taxon>Actinomycetes</taxon>
        <taxon>Micrococcales</taxon>
        <taxon>Micrococcaceae</taxon>
        <taxon>Arthrobacter</taxon>
    </lineage>
</organism>
<gene>
    <name evidence="2" type="ORF">E1809_22115</name>
</gene>
<dbReference type="EMBL" id="SMRU01000035">
    <property type="protein sequence ID" value="TDF90557.1"/>
    <property type="molecule type" value="Genomic_DNA"/>
</dbReference>
<evidence type="ECO:0000256" key="1">
    <source>
        <dbReference type="SAM" id="MobiDB-lite"/>
    </source>
</evidence>
<feature type="compositionally biased region" description="Basic and acidic residues" evidence="1">
    <location>
        <begin position="287"/>
        <end position="299"/>
    </location>
</feature>
<protein>
    <submittedName>
        <fullName evidence="2">Uncharacterized protein</fullName>
    </submittedName>
</protein>
<proteinExistence type="predicted"/>
<keyword evidence="3" id="KW-1185">Reference proteome</keyword>
<feature type="region of interest" description="Disordered" evidence="1">
    <location>
        <begin position="285"/>
        <end position="349"/>
    </location>
</feature>
<dbReference type="OrthoDB" id="3416986at2"/>
<name>A0A4R5K7U2_9MICC</name>
<comment type="caution">
    <text evidence="2">The sequence shown here is derived from an EMBL/GenBank/DDBJ whole genome shotgun (WGS) entry which is preliminary data.</text>
</comment>
<evidence type="ECO:0000313" key="3">
    <source>
        <dbReference type="Proteomes" id="UP000295511"/>
    </source>
</evidence>
<accession>A0A4R5K7U2</accession>
<reference evidence="2 3" key="1">
    <citation type="submission" date="2019-03" db="EMBL/GenBank/DDBJ databases">
        <title>Whole genome sequence of Arthrobacter sp JH1-1.</title>
        <authorList>
            <person name="Trinh H.N."/>
        </authorList>
    </citation>
    <scope>NUCLEOTIDE SEQUENCE [LARGE SCALE GENOMIC DNA]</scope>
    <source>
        <strain evidence="2 3">JH1-1</strain>
    </source>
</reference>
<evidence type="ECO:0000313" key="2">
    <source>
        <dbReference type="EMBL" id="TDF90557.1"/>
    </source>
</evidence>
<dbReference type="AlphaFoldDB" id="A0A4R5K7U2"/>
<feature type="compositionally biased region" description="Polar residues" evidence="1">
    <location>
        <begin position="300"/>
        <end position="317"/>
    </location>
</feature>
<feature type="compositionally biased region" description="Basic and acidic residues" evidence="1">
    <location>
        <begin position="324"/>
        <end position="349"/>
    </location>
</feature>